<dbReference type="AlphaFoldDB" id="A0A848DCR9"/>
<dbReference type="InterPro" id="IPR050204">
    <property type="entry name" value="AraC_XylS_family_regulators"/>
</dbReference>
<reference evidence="5 6" key="1">
    <citation type="submission" date="2020-04" db="EMBL/GenBank/DDBJ databases">
        <authorList>
            <person name="Klaysubun C."/>
            <person name="Duangmal K."/>
            <person name="Lipun K."/>
        </authorList>
    </citation>
    <scope>NUCLEOTIDE SEQUENCE [LARGE SCALE GENOMIC DNA]</scope>
    <source>
        <strain evidence="5 6">DSM 45300</strain>
    </source>
</reference>
<dbReference type="Pfam" id="PF12833">
    <property type="entry name" value="HTH_18"/>
    <property type="match status" value="1"/>
</dbReference>
<sequence>MSSSPVVDADIGGDIDEARSVAGALYYPHHVTPLAGVHRFRMRVRAASVGPVLLGWLSYASEVEIRTGPLDTAYQVNVVTSGQLRTASGEEEVLAAPGTAALYRPDRDTVMHGWNEPCPMVAVKIPHKALEHELSDLLGRPVAGPIAFRTALDLRSDAGRQWSALLQTLADHVTDADALARHPMIAPHLARSLLTGLLVIADHPYRAELDAPVRPAHPRAVARALTFIEESTEPVLSLADVAAHAGVGVRALQQGFRRTLGTSPTRYVREVRLRRAHQDLLAADPAVTGVAEIALRWGFAHLGRFAERYRQAYGVPPSDTLRQPR</sequence>
<evidence type="ECO:0000256" key="1">
    <source>
        <dbReference type="ARBA" id="ARBA00023015"/>
    </source>
</evidence>
<dbReference type="SUPFAM" id="SSF46689">
    <property type="entry name" value="Homeodomain-like"/>
    <property type="match status" value="2"/>
</dbReference>
<keyword evidence="3" id="KW-0804">Transcription</keyword>
<dbReference type="Proteomes" id="UP000586918">
    <property type="component" value="Unassembled WGS sequence"/>
</dbReference>
<dbReference type="PANTHER" id="PTHR46796">
    <property type="entry name" value="HTH-TYPE TRANSCRIPTIONAL ACTIVATOR RHAS-RELATED"/>
    <property type="match status" value="1"/>
</dbReference>
<dbReference type="RefSeq" id="WP_169409889.1">
    <property type="nucleotide sequence ID" value="NZ_JAAXKZ010000004.1"/>
</dbReference>
<dbReference type="PROSITE" id="PS00041">
    <property type="entry name" value="HTH_ARAC_FAMILY_1"/>
    <property type="match status" value="1"/>
</dbReference>
<dbReference type="InterPro" id="IPR018062">
    <property type="entry name" value="HTH_AraC-typ_CS"/>
</dbReference>
<name>A0A848DCR9_9PSEU</name>
<dbReference type="InterPro" id="IPR018060">
    <property type="entry name" value="HTH_AraC"/>
</dbReference>
<evidence type="ECO:0000259" key="4">
    <source>
        <dbReference type="PROSITE" id="PS01124"/>
    </source>
</evidence>
<keyword evidence="2" id="KW-0238">DNA-binding</keyword>
<dbReference type="Pfam" id="PF14525">
    <property type="entry name" value="AraC_binding_2"/>
    <property type="match status" value="1"/>
</dbReference>
<evidence type="ECO:0000256" key="3">
    <source>
        <dbReference type="ARBA" id="ARBA00023163"/>
    </source>
</evidence>
<dbReference type="EMBL" id="JAAXKZ010000004">
    <property type="protein sequence ID" value="NMH90386.1"/>
    <property type="molecule type" value="Genomic_DNA"/>
</dbReference>
<protein>
    <submittedName>
        <fullName evidence="5">AraC family transcriptional regulator</fullName>
    </submittedName>
</protein>
<dbReference type="GO" id="GO:0043565">
    <property type="term" value="F:sequence-specific DNA binding"/>
    <property type="evidence" value="ECO:0007669"/>
    <property type="project" value="InterPro"/>
</dbReference>
<feature type="domain" description="HTH araC/xylS-type" evidence="4">
    <location>
        <begin position="222"/>
        <end position="323"/>
    </location>
</feature>
<keyword evidence="6" id="KW-1185">Reference proteome</keyword>
<organism evidence="5 6">
    <name type="scientific">Pseudonocardia bannensis</name>
    <dbReference type="NCBI Taxonomy" id="630973"/>
    <lineage>
        <taxon>Bacteria</taxon>
        <taxon>Bacillati</taxon>
        <taxon>Actinomycetota</taxon>
        <taxon>Actinomycetes</taxon>
        <taxon>Pseudonocardiales</taxon>
        <taxon>Pseudonocardiaceae</taxon>
        <taxon>Pseudonocardia</taxon>
    </lineage>
</organism>
<gene>
    <name evidence="5" type="ORF">HF519_02015</name>
</gene>
<evidence type="ECO:0000313" key="5">
    <source>
        <dbReference type="EMBL" id="NMH90386.1"/>
    </source>
</evidence>
<accession>A0A848DCR9</accession>
<dbReference type="InterPro" id="IPR035418">
    <property type="entry name" value="AraC-bd_2"/>
</dbReference>
<dbReference type="PROSITE" id="PS01124">
    <property type="entry name" value="HTH_ARAC_FAMILY_2"/>
    <property type="match status" value="1"/>
</dbReference>
<dbReference type="Gene3D" id="1.10.10.60">
    <property type="entry name" value="Homeodomain-like"/>
    <property type="match status" value="1"/>
</dbReference>
<proteinExistence type="predicted"/>
<keyword evidence="1" id="KW-0805">Transcription regulation</keyword>
<dbReference type="GO" id="GO:0003700">
    <property type="term" value="F:DNA-binding transcription factor activity"/>
    <property type="evidence" value="ECO:0007669"/>
    <property type="project" value="InterPro"/>
</dbReference>
<comment type="caution">
    <text evidence="5">The sequence shown here is derived from an EMBL/GenBank/DDBJ whole genome shotgun (WGS) entry which is preliminary data.</text>
</comment>
<dbReference type="InterPro" id="IPR009057">
    <property type="entry name" value="Homeodomain-like_sf"/>
</dbReference>
<dbReference type="PANTHER" id="PTHR46796:SF12">
    <property type="entry name" value="HTH-TYPE DNA-BINDING TRANSCRIPTIONAL ACTIVATOR EUTR"/>
    <property type="match status" value="1"/>
</dbReference>
<evidence type="ECO:0000313" key="6">
    <source>
        <dbReference type="Proteomes" id="UP000586918"/>
    </source>
</evidence>
<evidence type="ECO:0000256" key="2">
    <source>
        <dbReference type="ARBA" id="ARBA00023125"/>
    </source>
</evidence>
<dbReference type="SMART" id="SM00342">
    <property type="entry name" value="HTH_ARAC"/>
    <property type="match status" value="1"/>
</dbReference>